<dbReference type="Proteomes" id="UP000031623">
    <property type="component" value="Chromosome"/>
</dbReference>
<keyword evidence="3" id="KW-1185">Reference proteome</keyword>
<feature type="transmembrane region" description="Helical" evidence="1">
    <location>
        <begin position="63"/>
        <end position="85"/>
    </location>
</feature>
<keyword evidence="1" id="KW-0472">Membrane</keyword>
<feature type="transmembrane region" description="Helical" evidence="1">
    <location>
        <begin position="137"/>
        <end position="158"/>
    </location>
</feature>
<organism evidence="2 3">
    <name type="scientific">Thioploca ingrica</name>
    <dbReference type="NCBI Taxonomy" id="40754"/>
    <lineage>
        <taxon>Bacteria</taxon>
        <taxon>Pseudomonadati</taxon>
        <taxon>Pseudomonadota</taxon>
        <taxon>Gammaproteobacteria</taxon>
        <taxon>Thiotrichales</taxon>
        <taxon>Thiotrichaceae</taxon>
        <taxon>Thioploca</taxon>
    </lineage>
</organism>
<proteinExistence type="predicted"/>
<dbReference type="HOGENOM" id="CLU_1377573_0_0_6"/>
<feature type="transmembrane region" description="Helical" evidence="1">
    <location>
        <begin position="23"/>
        <end position="43"/>
    </location>
</feature>
<keyword evidence="1" id="KW-1133">Transmembrane helix</keyword>
<protein>
    <submittedName>
        <fullName evidence="2">Uncharacterized protein</fullName>
    </submittedName>
</protein>
<gene>
    <name evidence="2" type="ORF">THII_3877</name>
</gene>
<evidence type="ECO:0000313" key="2">
    <source>
        <dbReference type="EMBL" id="BAP58174.1"/>
    </source>
</evidence>
<keyword evidence="1" id="KW-0812">Transmembrane</keyword>
<feature type="transmembrane region" description="Helical" evidence="1">
    <location>
        <begin position="97"/>
        <end position="117"/>
    </location>
</feature>
<evidence type="ECO:0000256" key="1">
    <source>
        <dbReference type="SAM" id="Phobius"/>
    </source>
</evidence>
<dbReference type="KEGG" id="tig:THII_3877"/>
<reference evidence="2 3" key="1">
    <citation type="journal article" date="2014" name="ISME J.">
        <title>Ecophysiology of Thioploca ingrica as revealed by the complete genome sequence supplemented with proteomic evidence.</title>
        <authorList>
            <person name="Kojima H."/>
            <person name="Ogura Y."/>
            <person name="Yamamoto N."/>
            <person name="Togashi T."/>
            <person name="Mori H."/>
            <person name="Watanabe T."/>
            <person name="Nemoto F."/>
            <person name="Kurokawa K."/>
            <person name="Hayashi T."/>
            <person name="Fukui M."/>
        </authorList>
    </citation>
    <scope>NUCLEOTIDE SEQUENCE [LARGE SCALE GENOMIC DNA]</scope>
</reference>
<accession>A0A090AKQ9</accession>
<dbReference type="AlphaFoldDB" id="A0A090AKQ9"/>
<dbReference type="STRING" id="40754.THII_3877"/>
<sequence length="198" mass="22590">MPQSLYNKSVVEKESINDSRDHLVWMGVVIGLSLLAFLISFLFEQPKFDPNQIIRILTGNYFIDALLSLIMTSPITIPIALVSSLWLKMVKRDKLSFFKLTLTTLAIVYIFIAIFYIGAQIVIPLISSLHQNAFKYIRPSVGAAFLAAVFSFWAYYIYPHPTIIKKILFGGMLMPVLLVPFIPWSLEINDIAWSHFQD</sequence>
<feature type="transmembrane region" description="Helical" evidence="1">
    <location>
        <begin position="167"/>
        <end position="186"/>
    </location>
</feature>
<name>A0A090AKQ9_9GAMM</name>
<dbReference type="EMBL" id="AP014633">
    <property type="protein sequence ID" value="BAP58174.1"/>
    <property type="molecule type" value="Genomic_DNA"/>
</dbReference>
<evidence type="ECO:0000313" key="3">
    <source>
        <dbReference type="Proteomes" id="UP000031623"/>
    </source>
</evidence>